<evidence type="ECO:0000313" key="2">
    <source>
        <dbReference type="EMBL" id="QJR34331.1"/>
    </source>
</evidence>
<name>A0A6M4IPX3_9BACT</name>
<dbReference type="Proteomes" id="UP000500938">
    <property type="component" value="Chromosome"/>
</dbReference>
<evidence type="ECO:0000313" key="3">
    <source>
        <dbReference type="Proteomes" id="UP000500938"/>
    </source>
</evidence>
<organism evidence="2 3">
    <name type="scientific">Gemmatimonas groenlandica</name>
    <dbReference type="NCBI Taxonomy" id="2732249"/>
    <lineage>
        <taxon>Bacteria</taxon>
        <taxon>Pseudomonadati</taxon>
        <taxon>Gemmatimonadota</taxon>
        <taxon>Gemmatimonadia</taxon>
        <taxon>Gemmatimonadales</taxon>
        <taxon>Gemmatimonadaceae</taxon>
        <taxon>Gemmatimonas</taxon>
    </lineage>
</organism>
<dbReference type="KEGG" id="ggr:HKW67_01730"/>
<dbReference type="EMBL" id="CP053085">
    <property type="protein sequence ID" value="QJR34331.1"/>
    <property type="molecule type" value="Genomic_DNA"/>
</dbReference>
<dbReference type="Pfam" id="PF08668">
    <property type="entry name" value="HDOD"/>
    <property type="match status" value="1"/>
</dbReference>
<reference evidence="2 3" key="1">
    <citation type="submission" date="2020-05" db="EMBL/GenBank/DDBJ databases">
        <title>Complete genome sequence of Gemmatimonas greenlandica TET16.</title>
        <authorList>
            <person name="Zeng Y."/>
        </authorList>
    </citation>
    <scope>NUCLEOTIDE SEQUENCE [LARGE SCALE GENOMIC DNA]</scope>
    <source>
        <strain evidence="2 3">TET16</strain>
    </source>
</reference>
<feature type="domain" description="HDOD" evidence="1">
    <location>
        <begin position="188"/>
        <end position="378"/>
    </location>
</feature>
<dbReference type="Gene3D" id="1.10.3210.10">
    <property type="entry name" value="Hypothetical protein af1432"/>
    <property type="match status" value="1"/>
</dbReference>
<dbReference type="SUPFAM" id="SSF109604">
    <property type="entry name" value="HD-domain/PDEase-like"/>
    <property type="match status" value="1"/>
</dbReference>
<dbReference type="RefSeq" id="WP_171223757.1">
    <property type="nucleotide sequence ID" value="NZ_CP053085.1"/>
</dbReference>
<accession>A0A6M4IPX3</accession>
<proteinExistence type="predicted"/>
<dbReference type="InterPro" id="IPR013976">
    <property type="entry name" value="HDOD"/>
</dbReference>
<keyword evidence="3" id="KW-1185">Reference proteome</keyword>
<gene>
    <name evidence="2" type="ORF">HKW67_01730</name>
</gene>
<dbReference type="AlphaFoldDB" id="A0A6M4IPX3"/>
<sequence length="402" mass="43016">MLTSLMPIRDRRDRVIGYAVTTCPADPRRSGSNPDGDARRLVDMVGALTRLAGRSLVVPITPAIVREGAITRFASADAVWLLATESLDDAATRRAVDRLIGAGFHFALQGFPDGEPLPPSLVGSTIVLDAARTPPSALESRVRVLLDAGLRPLVRGVDDRLTRHRVLQSGVPLYSGRLLARGAGVPVDRTTEESVVRAITMLAAFADGRPTDSSFDTFVHDDPHLAASLLRAMGSASLGVRGPRSVTHAITMLGRDAIMDRLVSVAARLIGDAAQDAELGFVALRRARACERVGAALDNAPHARMRLIAGLLSTLEFALGASAPMLAERMSLPNALRDTMVDRQLPLGQLLDVIDALEQGWWDDFASRCGRIGIAPAVVADAWLASWRAARDELGITRNDLS</sequence>
<evidence type="ECO:0000259" key="1">
    <source>
        <dbReference type="PROSITE" id="PS51833"/>
    </source>
</evidence>
<dbReference type="PROSITE" id="PS51833">
    <property type="entry name" value="HDOD"/>
    <property type="match status" value="1"/>
</dbReference>
<protein>
    <submittedName>
        <fullName evidence="2">HDOD domain-containing protein</fullName>
    </submittedName>
</protein>